<dbReference type="REBASE" id="70708">
    <property type="entry name" value="CpaC7ORF18640P"/>
</dbReference>
<dbReference type="Gene3D" id="3.40.50.300">
    <property type="entry name" value="P-loop containing nucleotide triphosphate hydrolases"/>
    <property type="match status" value="2"/>
</dbReference>
<feature type="domain" description="Helicase ATP-binding" evidence="12">
    <location>
        <begin position="281"/>
        <end position="463"/>
    </location>
</feature>
<reference evidence="13 14" key="1">
    <citation type="journal article" date="2013" name="Genome Announc.">
        <title>Draft Genome Sequence of the Cellulolytic Bacterium Clostridium papyrosolvens C7 (ATCC 700395).</title>
        <authorList>
            <person name="Zepeda V."/>
            <person name="Dassa B."/>
            <person name="Borovok I."/>
            <person name="Lamed R."/>
            <person name="Bayer E.A."/>
            <person name="Cate J.H."/>
        </authorList>
    </citation>
    <scope>NUCLEOTIDE SEQUENCE [LARGE SCALE GENOMIC DNA]</scope>
    <source>
        <strain evidence="13 14">C7</strain>
    </source>
</reference>
<dbReference type="OrthoDB" id="9758243at2"/>
<dbReference type="InterPro" id="IPR027417">
    <property type="entry name" value="P-loop_NTPase"/>
</dbReference>
<dbReference type="InterPro" id="IPR014001">
    <property type="entry name" value="Helicase_ATP-bd"/>
</dbReference>
<comment type="catalytic activity">
    <reaction evidence="1 11">
        <text>Endonucleolytic cleavage of DNA to give random double-stranded fragments with terminal 5'-phosphates, ATP is simultaneously hydrolyzed.</text>
        <dbReference type="EC" id="3.1.21.3"/>
    </reaction>
</comment>
<comment type="caution">
    <text evidence="13">The sequence shown here is derived from an EMBL/GenBank/DDBJ whole genome shotgun (WGS) entry which is preliminary data.</text>
</comment>
<dbReference type="InterPro" id="IPR055180">
    <property type="entry name" value="HsdR_RecA-like_helicase_dom_2"/>
</dbReference>
<name>U4QY95_9FIRM</name>
<dbReference type="Gene3D" id="3.90.1570.50">
    <property type="match status" value="1"/>
</dbReference>
<dbReference type="STRING" id="1330534.L323_18630"/>
<dbReference type="NCBIfam" id="TIGR00348">
    <property type="entry name" value="hsdR"/>
    <property type="match status" value="1"/>
</dbReference>
<evidence type="ECO:0000256" key="10">
    <source>
        <dbReference type="ARBA" id="ARBA00023125"/>
    </source>
</evidence>
<dbReference type="InterPro" id="IPR040980">
    <property type="entry name" value="SWI2_SNF2"/>
</dbReference>
<dbReference type="EC" id="3.1.21.3" evidence="11"/>
<dbReference type="SMART" id="SM00487">
    <property type="entry name" value="DEXDc"/>
    <property type="match status" value="1"/>
</dbReference>
<evidence type="ECO:0000313" key="14">
    <source>
        <dbReference type="Proteomes" id="UP000016860"/>
    </source>
</evidence>
<dbReference type="GO" id="GO:0009035">
    <property type="term" value="F:type I site-specific deoxyribonuclease activity"/>
    <property type="evidence" value="ECO:0007669"/>
    <property type="project" value="UniProtKB-EC"/>
</dbReference>
<dbReference type="GO" id="GO:0003677">
    <property type="term" value="F:DNA binding"/>
    <property type="evidence" value="ECO:0007669"/>
    <property type="project" value="UniProtKB-KW"/>
</dbReference>
<dbReference type="InterPro" id="IPR004473">
    <property type="entry name" value="Restrct_endonuc_typeI_HsdR"/>
</dbReference>
<dbReference type="Pfam" id="PF22679">
    <property type="entry name" value="T1R_D3-like"/>
    <property type="match status" value="1"/>
</dbReference>
<evidence type="ECO:0000256" key="7">
    <source>
        <dbReference type="ARBA" id="ARBA00022759"/>
    </source>
</evidence>
<evidence type="ECO:0000256" key="8">
    <source>
        <dbReference type="ARBA" id="ARBA00022801"/>
    </source>
</evidence>
<evidence type="ECO:0000256" key="5">
    <source>
        <dbReference type="ARBA" id="ARBA00022741"/>
    </source>
</evidence>
<evidence type="ECO:0000259" key="12">
    <source>
        <dbReference type="PROSITE" id="PS51192"/>
    </source>
</evidence>
<comment type="similarity">
    <text evidence="2 11">Belongs to the HsdR family.</text>
</comment>
<dbReference type="CDD" id="cd18030">
    <property type="entry name" value="DEXHc_RE_I_HsdR"/>
    <property type="match status" value="1"/>
</dbReference>
<keyword evidence="7 13" id="KW-0255">Endonuclease</keyword>
<evidence type="ECO:0000256" key="3">
    <source>
        <dbReference type="ARBA" id="ARBA00011296"/>
    </source>
</evidence>
<dbReference type="Pfam" id="PF04313">
    <property type="entry name" value="HSDR_N"/>
    <property type="match status" value="1"/>
</dbReference>
<dbReference type="GO" id="GO:0005524">
    <property type="term" value="F:ATP binding"/>
    <property type="evidence" value="ECO:0007669"/>
    <property type="project" value="UniProtKB-KW"/>
</dbReference>
<evidence type="ECO:0000256" key="6">
    <source>
        <dbReference type="ARBA" id="ARBA00022747"/>
    </source>
</evidence>
<keyword evidence="9 11" id="KW-0067">ATP-binding</keyword>
<dbReference type="InterPro" id="IPR051268">
    <property type="entry name" value="Type-I_R_enzyme_R_subunit"/>
</dbReference>
<comment type="subunit">
    <text evidence="3 11">The type I restriction/modification system is composed of three polypeptides R, M and S.</text>
</comment>
<accession>U4QY95</accession>
<dbReference type="InterPro" id="IPR007409">
    <property type="entry name" value="Restrct_endonuc_type1_HsdR_N"/>
</dbReference>
<dbReference type="PROSITE" id="PS51192">
    <property type="entry name" value="HELICASE_ATP_BIND_1"/>
    <property type="match status" value="1"/>
</dbReference>
<keyword evidence="5 11" id="KW-0547">Nucleotide-binding</keyword>
<keyword evidence="8 11" id="KW-0378">Hydrolase</keyword>
<sequence length="1031" mass="118417">MAKINEAERVTQERVIKLFSNKSLLDYKYYGNLRSQINTNIITDKLIAFLLSRGYSESLSIKAVDILVRAAGNLQQGLYKANQEVYSLLKYGAKVKENPEESENTVYFIDWKHSHNNEFAIAEEVTIKDRSERRPDLVVYINGIAIAVIELKKSCVSVVNGILQNESNQNEHFNQSFFTTNQLVIAGNNSEGVRYAAIKTKAKYYLEWKNDTVNTVVQPLDEVSLDILEKCEKLADKLDWQLFSMFQKRRLLDIIHNFVIFDKGQKKVCRHNQYFGIKKAQVKLSKKQGGIIWHTQGSGKTLTMVWLSKWILANNPNSRVLIVTDRDELDEQMEKVYKGVDEQVYRTSSCADLIERLDKTDKRLICTLIHKFGVRGNTENTEAQAKKSVEKFIKDLKAALPSNFKAKGDFVVFVDECHRTQSGLLHEAMKEILPSAIFIGFTGTPLLVKDKKTSIEVFSPGYIHTYKYDEAVADGVVLDLRYEARDIEQIITAQAKIDEYFEAKTRGLNDAAKAKLKSKWGNMQKVYSSRKRLEVIAEDIISDFDLKNRLVDGNGNAMLVTDSIYSACKYYEIFQFRGFKRCAIITSFVPLESNLRTEDEDSEEFEKYEIYMKMLGGKKARDFEAEVKRKFVEEPAQMKLLIVVDKLLTGFDAPPCTYLYIDQSMHDHGLFQAICRVNRLDGEAKDFGYIVDYKQLFGDLTLALKKYTAGAFEGYAAEDIEGLLKDRLGEAKKYLEETLEELDDLCDGVPAPREEIDYIHYFCGENGVGGIDDESCSRSREKLYKLVNRLVRAYAEVKGDLDKIGYTSAQQTVIDKKVGFYIALKDTIGNKSGDFIDLKSYEADMRRLIDTYIRAEDSRKIGEFDDFTLLDFVVTQGEKLGGKGKESAAEAIENNIRKKIVEKILINPKYYEKMSTILDELIKARREGVIAYEKMLEKYVDLVRKSEQPENNMHYPESIRHSCAMRAFYDNCGEDEDLAIALDKAVRDSKQVDFRHNEFKERRIKQALYRILNNKDEVERIYNIVVEQGEY</sequence>
<dbReference type="RefSeq" id="WP_020817096.1">
    <property type="nucleotide sequence ID" value="NZ_ATAY01000094.1"/>
</dbReference>
<dbReference type="GO" id="GO:0009307">
    <property type="term" value="P:DNA restriction-modification system"/>
    <property type="evidence" value="ECO:0007669"/>
    <property type="project" value="UniProtKB-KW"/>
</dbReference>
<dbReference type="EMBL" id="ATAY01000094">
    <property type="protein sequence ID" value="EPR08132.1"/>
    <property type="molecule type" value="Genomic_DNA"/>
</dbReference>
<evidence type="ECO:0000313" key="13">
    <source>
        <dbReference type="EMBL" id="EPR08132.1"/>
    </source>
</evidence>
<dbReference type="SUPFAM" id="SSF52540">
    <property type="entry name" value="P-loop containing nucleoside triphosphate hydrolases"/>
    <property type="match status" value="1"/>
</dbReference>
<evidence type="ECO:0000256" key="9">
    <source>
        <dbReference type="ARBA" id="ARBA00022840"/>
    </source>
</evidence>
<organism evidence="13 14">
    <name type="scientific">Ruminiclostridium papyrosolvens C7</name>
    <dbReference type="NCBI Taxonomy" id="1330534"/>
    <lineage>
        <taxon>Bacteria</taxon>
        <taxon>Bacillati</taxon>
        <taxon>Bacillota</taxon>
        <taxon>Clostridia</taxon>
        <taxon>Eubacteriales</taxon>
        <taxon>Oscillospiraceae</taxon>
        <taxon>Ruminiclostridium</taxon>
    </lineage>
</organism>
<dbReference type="CDD" id="cd22332">
    <property type="entry name" value="HsdR_N"/>
    <property type="match status" value="1"/>
</dbReference>
<comment type="function">
    <text evidence="11">Subunit R is required for both nuclease and ATPase activities, but not for modification.</text>
</comment>
<keyword evidence="10 11" id="KW-0238">DNA-binding</keyword>
<dbReference type="PATRIC" id="fig|1330534.3.peg.3699"/>
<keyword evidence="4" id="KW-0540">Nuclease</keyword>
<dbReference type="Pfam" id="PF18766">
    <property type="entry name" value="SWI2_SNF2"/>
    <property type="match status" value="1"/>
</dbReference>
<dbReference type="PANTHER" id="PTHR30195:SF15">
    <property type="entry name" value="TYPE I RESTRICTION ENZYME HINDI ENDONUCLEASE SUBUNIT"/>
    <property type="match status" value="1"/>
</dbReference>
<dbReference type="PANTHER" id="PTHR30195">
    <property type="entry name" value="TYPE I SITE-SPECIFIC DEOXYRIBONUCLEASE PROTEIN SUBUNIT M AND R"/>
    <property type="match status" value="1"/>
</dbReference>
<evidence type="ECO:0000256" key="1">
    <source>
        <dbReference type="ARBA" id="ARBA00000851"/>
    </source>
</evidence>
<gene>
    <name evidence="13" type="ORF">L323_18630</name>
</gene>
<dbReference type="CDD" id="cd18800">
    <property type="entry name" value="SF2_C_EcoR124I-like"/>
    <property type="match status" value="1"/>
</dbReference>
<evidence type="ECO:0000256" key="4">
    <source>
        <dbReference type="ARBA" id="ARBA00022722"/>
    </source>
</evidence>
<protein>
    <recommendedName>
        <fullName evidence="11">Type I restriction enzyme endonuclease subunit</fullName>
        <shortName evidence="11">R protein</shortName>
        <ecNumber evidence="11">3.1.21.3</ecNumber>
    </recommendedName>
    <alternativeName>
        <fullName evidence="11">Type-1 restriction enzyme R protein</fullName>
    </alternativeName>
</protein>
<dbReference type="Proteomes" id="UP000016860">
    <property type="component" value="Unassembled WGS sequence"/>
</dbReference>
<evidence type="ECO:0000256" key="2">
    <source>
        <dbReference type="ARBA" id="ARBA00008598"/>
    </source>
</evidence>
<keyword evidence="6 11" id="KW-0680">Restriction system</keyword>
<proteinExistence type="inferred from homology"/>
<evidence type="ECO:0000256" key="11">
    <source>
        <dbReference type="RuleBase" id="RU364115"/>
    </source>
</evidence>
<dbReference type="AlphaFoldDB" id="U4QY95"/>